<comment type="caution">
    <text evidence="1">The sequence shown here is derived from an EMBL/GenBank/DDBJ whole genome shotgun (WGS) entry which is preliminary data.</text>
</comment>
<proteinExistence type="predicted"/>
<evidence type="ECO:0000313" key="2">
    <source>
        <dbReference type="Proteomes" id="UP000314294"/>
    </source>
</evidence>
<dbReference type="Proteomes" id="UP000314294">
    <property type="component" value="Unassembled WGS sequence"/>
</dbReference>
<name>A0A4Z2JI21_9TELE</name>
<dbReference type="AlphaFoldDB" id="A0A4Z2JI21"/>
<reference evidence="1 2" key="1">
    <citation type="submission" date="2019-03" db="EMBL/GenBank/DDBJ databases">
        <title>First draft genome of Liparis tanakae, snailfish: a comprehensive survey of snailfish specific genes.</title>
        <authorList>
            <person name="Kim W."/>
            <person name="Song I."/>
            <person name="Jeong J.-H."/>
            <person name="Kim D."/>
            <person name="Kim S."/>
            <person name="Ryu S."/>
            <person name="Song J.Y."/>
            <person name="Lee S.K."/>
        </authorList>
    </citation>
    <scope>NUCLEOTIDE SEQUENCE [LARGE SCALE GENOMIC DNA]</scope>
    <source>
        <tissue evidence="1">Muscle</tissue>
    </source>
</reference>
<accession>A0A4Z2JI21</accession>
<protein>
    <submittedName>
        <fullName evidence="1">Uncharacterized protein</fullName>
    </submittedName>
</protein>
<keyword evidence="2" id="KW-1185">Reference proteome</keyword>
<dbReference type="EMBL" id="SRLO01000003">
    <property type="protein sequence ID" value="TNN88912.1"/>
    <property type="molecule type" value="Genomic_DNA"/>
</dbReference>
<gene>
    <name evidence="1" type="ORF">EYF80_000790</name>
</gene>
<organism evidence="1 2">
    <name type="scientific">Liparis tanakae</name>
    <name type="common">Tanaka's snailfish</name>
    <dbReference type="NCBI Taxonomy" id="230148"/>
    <lineage>
        <taxon>Eukaryota</taxon>
        <taxon>Metazoa</taxon>
        <taxon>Chordata</taxon>
        <taxon>Craniata</taxon>
        <taxon>Vertebrata</taxon>
        <taxon>Euteleostomi</taxon>
        <taxon>Actinopterygii</taxon>
        <taxon>Neopterygii</taxon>
        <taxon>Teleostei</taxon>
        <taxon>Neoteleostei</taxon>
        <taxon>Acanthomorphata</taxon>
        <taxon>Eupercaria</taxon>
        <taxon>Perciformes</taxon>
        <taxon>Cottioidei</taxon>
        <taxon>Cottales</taxon>
        <taxon>Liparidae</taxon>
        <taxon>Liparis</taxon>
    </lineage>
</organism>
<evidence type="ECO:0000313" key="1">
    <source>
        <dbReference type="EMBL" id="TNN88912.1"/>
    </source>
</evidence>
<sequence length="198" mass="20868">MEENTKCIKNSPLDQLGINTSSLDSLVSGGTDGKVLCSSRNAVLRVCTRLLSRAAFAAAGRPLPPSPPLWSALARWRSRRGPSGLGLEHGLDAGLSSAAAPEQPPLSIRSVGLPAIGLLPQSVQRGPLSAARSQALINDRVRAVTQKAVAEEQPSAKLPLTRGHFLSCVSNPSMKLPLPSWASDCSSFSDRSNTWPVV</sequence>